<organism evidence="1 2">
    <name type="scientific">Canariomyces notabilis</name>
    <dbReference type="NCBI Taxonomy" id="2074819"/>
    <lineage>
        <taxon>Eukaryota</taxon>
        <taxon>Fungi</taxon>
        <taxon>Dikarya</taxon>
        <taxon>Ascomycota</taxon>
        <taxon>Pezizomycotina</taxon>
        <taxon>Sordariomycetes</taxon>
        <taxon>Sordariomycetidae</taxon>
        <taxon>Sordariales</taxon>
        <taxon>Chaetomiaceae</taxon>
        <taxon>Canariomyces</taxon>
    </lineage>
</organism>
<proteinExistence type="predicted"/>
<dbReference type="Proteomes" id="UP001302812">
    <property type="component" value="Unassembled WGS sequence"/>
</dbReference>
<evidence type="ECO:0000313" key="1">
    <source>
        <dbReference type="EMBL" id="KAK4107314.1"/>
    </source>
</evidence>
<dbReference type="GeneID" id="89934052"/>
<keyword evidence="2" id="KW-1185">Reference proteome</keyword>
<name>A0AAN6QEI2_9PEZI</name>
<reference evidence="1" key="2">
    <citation type="submission" date="2023-05" db="EMBL/GenBank/DDBJ databases">
        <authorList>
            <consortium name="Lawrence Berkeley National Laboratory"/>
            <person name="Steindorff A."/>
            <person name="Hensen N."/>
            <person name="Bonometti L."/>
            <person name="Westerberg I."/>
            <person name="Brannstrom I.O."/>
            <person name="Guillou S."/>
            <person name="Cros-Aarteil S."/>
            <person name="Calhoun S."/>
            <person name="Haridas S."/>
            <person name="Kuo A."/>
            <person name="Mondo S."/>
            <person name="Pangilinan J."/>
            <person name="Riley R."/>
            <person name="Labutti K."/>
            <person name="Andreopoulos B."/>
            <person name="Lipzen A."/>
            <person name="Chen C."/>
            <person name="Yanf M."/>
            <person name="Daum C."/>
            <person name="Ng V."/>
            <person name="Clum A."/>
            <person name="Ohm R."/>
            <person name="Martin F."/>
            <person name="Silar P."/>
            <person name="Natvig D."/>
            <person name="Lalanne C."/>
            <person name="Gautier V."/>
            <person name="Ament-Velasquez S.L."/>
            <person name="Kruys A."/>
            <person name="Hutchinson M.I."/>
            <person name="Powell A.J."/>
            <person name="Barry K."/>
            <person name="Miller A.N."/>
            <person name="Grigoriev I.V."/>
            <person name="Debuchy R."/>
            <person name="Gladieux P."/>
            <person name="Thoren M.H."/>
            <person name="Johannesson H."/>
        </authorList>
    </citation>
    <scope>NUCLEOTIDE SEQUENCE</scope>
    <source>
        <strain evidence="1">CBS 508.74</strain>
    </source>
</reference>
<reference evidence="1" key="1">
    <citation type="journal article" date="2023" name="Mol. Phylogenet. Evol.">
        <title>Genome-scale phylogeny and comparative genomics of the fungal order Sordariales.</title>
        <authorList>
            <person name="Hensen N."/>
            <person name="Bonometti L."/>
            <person name="Westerberg I."/>
            <person name="Brannstrom I.O."/>
            <person name="Guillou S."/>
            <person name="Cros-Aarteil S."/>
            <person name="Calhoun S."/>
            <person name="Haridas S."/>
            <person name="Kuo A."/>
            <person name="Mondo S."/>
            <person name="Pangilinan J."/>
            <person name="Riley R."/>
            <person name="LaButti K."/>
            <person name="Andreopoulos B."/>
            <person name="Lipzen A."/>
            <person name="Chen C."/>
            <person name="Yan M."/>
            <person name="Daum C."/>
            <person name="Ng V."/>
            <person name="Clum A."/>
            <person name="Steindorff A."/>
            <person name="Ohm R.A."/>
            <person name="Martin F."/>
            <person name="Silar P."/>
            <person name="Natvig D.O."/>
            <person name="Lalanne C."/>
            <person name="Gautier V."/>
            <person name="Ament-Velasquez S.L."/>
            <person name="Kruys A."/>
            <person name="Hutchinson M.I."/>
            <person name="Powell A.J."/>
            <person name="Barry K."/>
            <person name="Miller A.N."/>
            <person name="Grigoriev I.V."/>
            <person name="Debuchy R."/>
            <person name="Gladieux P."/>
            <person name="Hiltunen Thoren M."/>
            <person name="Johannesson H."/>
        </authorList>
    </citation>
    <scope>NUCLEOTIDE SEQUENCE</scope>
    <source>
        <strain evidence="1">CBS 508.74</strain>
    </source>
</reference>
<accession>A0AAN6QEI2</accession>
<dbReference type="RefSeq" id="XP_064664884.1">
    <property type="nucleotide sequence ID" value="XM_064809928.1"/>
</dbReference>
<dbReference type="AlphaFoldDB" id="A0AAN6QEI2"/>
<dbReference type="EMBL" id="MU853376">
    <property type="protein sequence ID" value="KAK4107314.1"/>
    <property type="molecule type" value="Genomic_DNA"/>
</dbReference>
<comment type="caution">
    <text evidence="1">The sequence shown here is derived from an EMBL/GenBank/DDBJ whole genome shotgun (WGS) entry which is preliminary data.</text>
</comment>
<evidence type="ECO:0000313" key="2">
    <source>
        <dbReference type="Proteomes" id="UP001302812"/>
    </source>
</evidence>
<sequence>MPIPTQRWAKHEFTYTNMGCLPPTLQPLHTHACAHCMRHSPLTNPAGSWSLDPWLISIFWATLRTLRAWKVMTPLLRLCAKLSPNARFEKLCSSNRASSDGEHQTSKLPRFPASNPIRWPSVRTGLMQWQYQAIGDWSSSCIPPFSRFTIRAFLVGSIFRKALQRTSVLYCTVLYIHTLAGRYCTPENPNI</sequence>
<protein>
    <submittedName>
        <fullName evidence="1">Uncharacterized protein</fullName>
    </submittedName>
</protein>
<gene>
    <name evidence="1" type="ORF">N656DRAFT_516736</name>
</gene>